<evidence type="ECO:0000256" key="1">
    <source>
        <dbReference type="SAM" id="SignalP"/>
    </source>
</evidence>
<evidence type="ECO:0000313" key="2">
    <source>
        <dbReference type="EMBL" id="ESP00479.1"/>
    </source>
</evidence>
<dbReference type="KEGG" id="lgi:LOTGIDRAFT_157686"/>
<proteinExistence type="predicted"/>
<organism evidence="2 3">
    <name type="scientific">Lottia gigantea</name>
    <name type="common">Giant owl limpet</name>
    <dbReference type="NCBI Taxonomy" id="225164"/>
    <lineage>
        <taxon>Eukaryota</taxon>
        <taxon>Metazoa</taxon>
        <taxon>Spiralia</taxon>
        <taxon>Lophotrochozoa</taxon>
        <taxon>Mollusca</taxon>
        <taxon>Gastropoda</taxon>
        <taxon>Patellogastropoda</taxon>
        <taxon>Lottioidea</taxon>
        <taxon>Lottiidae</taxon>
        <taxon>Lottia</taxon>
    </lineage>
</organism>
<dbReference type="RefSeq" id="XP_009048598.1">
    <property type="nucleotide sequence ID" value="XM_009050350.1"/>
</dbReference>
<keyword evidence="3" id="KW-1185">Reference proteome</keyword>
<dbReference type="Proteomes" id="UP000030746">
    <property type="component" value="Unassembled WGS sequence"/>
</dbReference>
<feature type="chain" id="PRO_5004715855" evidence="1">
    <location>
        <begin position="24"/>
        <end position="161"/>
    </location>
</feature>
<evidence type="ECO:0000313" key="3">
    <source>
        <dbReference type="Proteomes" id="UP000030746"/>
    </source>
</evidence>
<accession>V4A942</accession>
<dbReference type="AlphaFoldDB" id="V4A942"/>
<sequence>MMNLTVVTSLLVMVAISLQSVEAAGRRCWCDARINGKIVKSFGNNGVISSCGWLCGCRNSNMLQCDLKCDETVQHWAENICIQGYRGQKVRAHYKASTCDTGYGRRTFTCTPPKVCYKKVTKRVPYTCYRTVTQTVTTPCNKGSSGSSGGINGIHKGALQL</sequence>
<name>V4A942_LOTGI</name>
<protein>
    <submittedName>
        <fullName evidence="2">Uncharacterized protein</fullName>
    </submittedName>
</protein>
<dbReference type="CTD" id="20237469"/>
<reference evidence="2 3" key="1">
    <citation type="journal article" date="2013" name="Nature">
        <title>Insights into bilaterian evolution from three spiralian genomes.</title>
        <authorList>
            <person name="Simakov O."/>
            <person name="Marletaz F."/>
            <person name="Cho S.J."/>
            <person name="Edsinger-Gonzales E."/>
            <person name="Havlak P."/>
            <person name="Hellsten U."/>
            <person name="Kuo D.H."/>
            <person name="Larsson T."/>
            <person name="Lv J."/>
            <person name="Arendt D."/>
            <person name="Savage R."/>
            <person name="Osoegawa K."/>
            <person name="de Jong P."/>
            <person name="Grimwood J."/>
            <person name="Chapman J.A."/>
            <person name="Shapiro H."/>
            <person name="Aerts A."/>
            <person name="Otillar R.P."/>
            <person name="Terry A.Y."/>
            <person name="Boore J.L."/>
            <person name="Grigoriev I.V."/>
            <person name="Lindberg D.R."/>
            <person name="Seaver E.C."/>
            <person name="Weisblat D.A."/>
            <person name="Putnam N.H."/>
            <person name="Rokhsar D.S."/>
        </authorList>
    </citation>
    <scope>NUCLEOTIDE SEQUENCE [LARGE SCALE GENOMIC DNA]</scope>
</reference>
<keyword evidence="1" id="KW-0732">Signal</keyword>
<dbReference type="HOGENOM" id="CLU_1877755_0_0_1"/>
<feature type="signal peptide" evidence="1">
    <location>
        <begin position="1"/>
        <end position="23"/>
    </location>
</feature>
<dbReference type="GeneID" id="20237469"/>
<gene>
    <name evidence="2" type="ORF">LOTGIDRAFT_157686</name>
</gene>
<dbReference type="EMBL" id="KB200701">
    <property type="protein sequence ID" value="ESP00479.1"/>
    <property type="molecule type" value="Genomic_DNA"/>
</dbReference>